<dbReference type="OrthoDB" id="6275927at2759"/>
<feature type="region of interest" description="Disordered" evidence="1">
    <location>
        <begin position="94"/>
        <end position="150"/>
    </location>
</feature>
<dbReference type="SUPFAM" id="SSF47396">
    <property type="entry name" value="Transcription factor IIA (TFIIA), alpha-helical domain"/>
    <property type="match status" value="1"/>
</dbReference>
<dbReference type="RefSeq" id="XP_001310171.1">
    <property type="nucleotide sequence ID" value="XM_001310170.1"/>
</dbReference>
<reference evidence="2" key="2">
    <citation type="journal article" date="2007" name="Science">
        <title>Draft genome sequence of the sexually transmitted pathogen Trichomonas vaginalis.</title>
        <authorList>
            <person name="Carlton J.M."/>
            <person name="Hirt R.P."/>
            <person name="Silva J.C."/>
            <person name="Delcher A.L."/>
            <person name="Schatz M."/>
            <person name="Zhao Q."/>
            <person name="Wortman J.R."/>
            <person name="Bidwell S.L."/>
            <person name="Alsmark U.C.M."/>
            <person name="Besteiro S."/>
            <person name="Sicheritz-Ponten T."/>
            <person name="Noel C.J."/>
            <person name="Dacks J.B."/>
            <person name="Foster P.G."/>
            <person name="Simillion C."/>
            <person name="Van de Peer Y."/>
            <person name="Miranda-Saavedra D."/>
            <person name="Barton G.J."/>
            <person name="Westrop G.D."/>
            <person name="Mueller S."/>
            <person name="Dessi D."/>
            <person name="Fiori P.L."/>
            <person name="Ren Q."/>
            <person name="Paulsen I."/>
            <person name="Zhang H."/>
            <person name="Bastida-Corcuera F.D."/>
            <person name="Simoes-Barbosa A."/>
            <person name="Brown M.T."/>
            <person name="Hayes R.D."/>
            <person name="Mukherjee M."/>
            <person name="Okumura C.Y."/>
            <person name="Schneider R."/>
            <person name="Smith A.J."/>
            <person name="Vanacova S."/>
            <person name="Villalvazo M."/>
            <person name="Haas B.J."/>
            <person name="Pertea M."/>
            <person name="Feldblyum T.V."/>
            <person name="Utterback T.R."/>
            <person name="Shu C.L."/>
            <person name="Osoegawa K."/>
            <person name="de Jong P.J."/>
            <person name="Hrdy I."/>
            <person name="Horvathova L."/>
            <person name="Zubacova Z."/>
            <person name="Dolezal P."/>
            <person name="Malik S.B."/>
            <person name="Logsdon J.M. Jr."/>
            <person name="Henze K."/>
            <person name="Gupta A."/>
            <person name="Wang C.C."/>
            <person name="Dunne R.L."/>
            <person name="Upcroft J.A."/>
            <person name="Upcroft P."/>
            <person name="White O."/>
            <person name="Salzberg S.L."/>
            <person name="Tang P."/>
            <person name="Chiu C.-H."/>
            <person name="Lee Y.-S."/>
            <person name="Embley T.M."/>
            <person name="Coombs G.H."/>
            <person name="Mottram J.C."/>
            <person name="Tachezy J."/>
            <person name="Fraser-Liggett C.M."/>
            <person name="Johnson P.J."/>
        </authorList>
    </citation>
    <scope>NUCLEOTIDE SEQUENCE [LARGE SCALE GENOMIC DNA]</scope>
    <source>
        <strain evidence="2">G3</strain>
    </source>
</reference>
<evidence type="ECO:0000313" key="3">
    <source>
        <dbReference type="Proteomes" id="UP000001542"/>
    </source>
</evidence>
<proteinExistence type="predicted"/>
<keyword evidence="3" id="KW-1185">Reference proteome</keyword>
<protein>
    <submittedName>
        <fullName evidence="2">Uncharacterized protein</fullName>
    </submittedName>
</protein>
<dbReference type="EMBL" id="DS113723">
    <property type="protein sequence ID" value="EAX97241.1"/>
    <property type="molecule type" value="Genomic_DNA"/>
</dbReference>
<organism evidence="2 3">
    <name type="scientific">Trichomonas vaginalis (strain ATCC PRA-98 / G3)</name>
    <dbReference type="NCBI Taxonomy" id="412133"/>
    <lineage>
        <taxon>Eukaryota</taxon>
        <taxon>Metamonada</taxon>
        <taxon>Parabasalia</taxon>
        <taxon>Trichomonadida</taxon>
        <taxon>Trichomonadidae</taxon>
        <taxon>Trichomonas</taxon>
    </lineage>
</organism>
<dbReference type="SMR" id="A2FCV5"/>
<feature type="compositionally biased region" description="Acidic residues" evidence="1">
    <location>
        <begin position="140"/>
        <end position="150"/>
    </location>
</feature>
<dbReference type="AlphaFoldDB" id="A2FCV5"/>
<dbReference type="VEuPathDB" id="TrichDB:TVAGG3_0418410"/>
<accession>A2FCV5</accession>
<dbReference type="VEuPathDB" id="TrichDB:TVAG_037480"/>
<evidence type="ECO:0000256" key="1">
    <source>
        <dbReference type="SAM" id="MobiDB-lite"/>
    </source>
</evidence>
<evidence type="ECO:0000313" key="2">
    <source>
        <dbReference type="EMBL" id="EAX97241.1"/>
    </source>
</evidence>
<dbReference type="Proteomes" id="UP000001542">
    <property type="component" value="Unassembled WGS sequence"/>
</dbReference>
<dbReference type="Gene3D" id="1.10.287.100">
    <property type="match status" value="1"/>
</dbReference>
<gene>
    <name evidence="2" type="ORF">TVAG_037480</name>
</gene>
<sequence>MYNNYNITDQQTINMYSKIIEDVTESMRDLWRNSGNDPRLLDKFRDNWAYETMKSININMAKPESFISTSNNSEIKTLDQILVDFQLPFQAVPQAPPQENKEEEEEKADDDDGFEDVDDGENADAQKKSASESSSSDSDSSTESDHEFDDDPEIKELLTQIETDSQLLCHYRSTKDKGKKHIQEFELSHIHLTHNGQPLFISHGTMSCPNNKARFS</sequence>
<feature type="compositionally biased region" description="Acidic residues" evidence="1">
    <location>
        <begin position="101"/>
        <end position="122"/>
    </location>
</feature>
<dbReference type="InParanoid" id="A2FCV5"/>
<dbReference type="KEGG" id="tva:4755022"/>
<reference evidence="2" key="1">
    <citation type="submission" date="2006-10" db="EMBL/GenBank/DDBJ databases">
        <authorList>
            <person name="Amadeo P."/>
            <person name="Zhao Q."/>
            <person name="Wortman J."/>
            <person name="Fraser-Liggett C."/>
            <person name="Carlton J."/>
        </authorList>
    </citation>
    <scope>NUCLEOTIDE SEQUENCE</scope>
    <source>
        <strain evidence="2">G3</strain>
    </source>
</reference>
<name>A2FCV5_TRIV3</name>